<organism evidence="3 4">
    <name type="scientific">Acetobacter vaccinii</name>
    <dbReference type="NCBI Taxonomy" id="2592655"/>
    <lineage>
        <taxon>Bacteria</taxon>
        <taxon>Pseudomonadati</taxon>
        <taxon>Pseudomonadota</taxon>
        <taxon>Alphaproteobacteria</taxon>
        <taxon>Acetobacterales</taxon>
        <taxon>Acetobacteraceae</taxon>
        <taxon>Acetobacter</taxon>
    </lineage>
</organism>
<dbReference type="Proteomes" id="UP000324536">
    <property type="component" value="Chromosome"/>
</dbReference>
<feature type="domain" description="SsuA/THI5-like" evidence="2">
    <location>
        <begin position="63"/>
        <end position="193"/>
    </location>
</feature>
<keyword evidence="4" id="KW-1185">Reference proteome</keyword>
<accession>A0A5C1YPB6</accession>
<dbReference type="KEGG" id="acek:FLP30_10855"/>
<keyword evidence="1" id="KW-0732">Signal</keyword>
<dbReference type="SUPFAM" id="SSF53850">
    <property type="entry name" value="Periplasmic binding protein-like II"/>
    <property type="match status" value="1"/>
</dbReference>
<dbReference type="OrthoDB" id="7431968at2"/>
<dbReference type="Pfam" id="PF09084">
    <property type="entry name" value="NMT1"/>
    <property type="match status" value="1"/>
</dbReference>
<feature type="chain" id="PRO_5022769467" description="SsuA/THI5-like domain-containing protein" evidence="1">
    <location>
        <begin position="21"/>
        <end position="324"/>
    </location>
</feature>
<gene>
    <name evidence="3" type="ORF">FLP30_10855</name>
</gene>
<sequence length="324" mass="35563">MNRRHLIPRRVAVFGLVAQAAAFRATTGVAATPEGLAVWHYKGQVSDFFNAAEMKSPSYPVSYVNVEGGKMVLNAYRAKALDYAFMSQIPALFAGQNASPFRLIAAIQGGVSYAGLLVPEKSTAASVKDLRNKKIGYVPATNHHYYLLKILTDNGMTPDDIQPVPLSAAAGRAAFVGGYLDALISDDYVAELLMEESAARWLTSDISSGGLSFFAISARVGAMDDRIKSGLIEDYLVRERATWDWVAANPEAWSRIMAAETAVPERIFRRLSAGRQHAVKLVPVTQDMIREQQKAADLFFSEGSLPNRIDAESLWDLRFSRLLQ</sequence>
<reference evidence="3 4" key="1">
    <citation type="submission" date="2019-09" db="EMBL/GenBank/DDBJ databases">
        <title>Genome sequencing of strain KACC 21233.</title>
        <authorList>
            <person name="Heo J."/>
            <person name="Kim S.-J."/>
            <person name="Kim J.-S."/>
            <person name="Hong S.-B."/>
            <person name="Kwon S.-W."/>
        </authorList>
    </citation>
    <scope>NUCLEOTIDE SEQUENCE [LARGE SCALE GENOMIC DNA]</scope>
    <source>
        <strain evidence="3 4">KACC 21233</strain>
    </source>
</reference>
<dbReference type="RefSeq" id="WP_149279827.1">
    <property type="nucleotide sequence ID" value="NZ_CP043506.1"/>
</dbReference>
<evidence type="ECO:0000313" key="4">
    <source>
        <dbReference type="Proteomes" id="UP000324536"/>
    </source>
</evidence>
<evidence type="ECO:0000256" key="1">
    <source>
        <dbReference type="SAM" id="SignalP"/>
    </source>
</evidence>
<dbReference type="EMBL" id="CP043506">
    <property type="protein sequence ID" value="QEO18164.1"/>
    <property type="molecule type" value="Genomic_DNA"/>
</dbReference>
<protein>
    <recommendedName>
        <fullName evidence="2">SsuA/THI5-like domain-containing protein</fullName>
    </recommendedName>
</protein>
<evidence type="ECO:0000313" key="3">
    <source>
        <dbReference type="EMBL" id="QEO18164.1"/>
    </source>
</evidence>
<dbReference type="Gene3D" id="3.40.190.10">
    <property type="entry name" value="Periplasmic binding protein-like II"/>
    <property type="match status" value="2"/>
</dbReference>
<dbReference type="AlphaFoldDB" id="A0A5C1YPB6"/>
<dbReference type="PANTHER" id="PTHR30024:SF48">
    <property type="entry name" value="ABC TRANSPORTER SUBSTRATE-BINDING PROTEIN"/>
    <property type="match status" value="1"/>
</dbReference>
<feature type="signal peptide" evidence="1">
    <location>
        <begin position="1"/>
        <end position="20"/>
    </location>
</feature>
<evidence type="ECO:0000259" key="2">
    <source>
        <dbReference type="Pfam" id="PF09084"/>
    </source>
</evidence>
<name>A0A5C1YPB6_9PROT</name>
<dbReference type="PANTHER" id="PTHR30024">
    <property type="entry name" value="ALIPHATIC SULFONATES-BINDING PROTEIN-RELATED"/>
    <property type="match status" value="1"/>
</dbReference>
<proteinExistence type="predicted"/>
<dbReference type="InterPro" id="IPR015168">
    <property type="entry name" value="SsuA/THI5"/>
</dbReference>